<accession>A0A165ZIG8</accession>
<dbReference type="EMBL" id="KV428187">
    <property type="protein sequence ID" value="KZT34334.1"/>
    <property type="molecule type" value="Genomic_DNA"/>
</dbReference>
<dbReference type="PANTHER" id="PTHR38926:SF5">
    <property type="entry name" value="F-BOX AND LEUCINE-RICH REPEAT PROTEIN 6"/>
    <property type="match status" value="1"/>
</dbReference>
<dbReference type="SUPFAM" id="SSF52047">
    <property type="entry name" value="RNI-like"/>
    <property type="match status" value="1"/>
</dbReference>
<evidence type="ECO:0000313" key="2">
    <source>
        <dbReference type="Proteomes" id="UP000076798"/>
    </source>
</evidence>
<organism evidence="1 2">
    <name type="scientific">Sistotremastrum suecicum HHB10207 ss-3</name>
    <dbReference type="NCBI Taxonomy" id="1314776"/>
    <lineage>
        <taxon>Eukaryota</taxon>
        <taxon>Fungi</taxon>
        <taxon>Dikarya</taxon>
        <taxon>Basidiomycota</taxon>
        <taxon>Agaricomycotina</taxon>
        <taxon>Agaricomycetes</taxon>
        <taxon>Sistotremastrales</taxon>
        <taxon>Sistotremastraceae</taxon>
        <taxon>Sistotremastrum</taxon>
    </lineage>
</organism>
<reference evidence="1 2" key="1">
    <citation type="journal article" date="2016" name="Mol. Biol. Evol.">
        <title>Comparative Genomics of Early-Diverging Mushroom-Forming Fungi Provides Insights into the Origins of Lignocellulose Decay Capabilities.</title>
        <authorList>
            <person name="Nagy L.G."/>
            <person name="Riley R."/>
            <person name="Tritt A."/>
            <person name="Adam C."/>
            <person name="Daum C."/>
            <person name="Floudas D."/>
            <person name="Sun H."/>
            <person name="Yadav J.S."/>
            <person name="Pangilinan J."/>
            <person name="Larsson K.H."/>
            <person name="Matsuura K."/>
            <person name="Barry K."/>
            <person name="Labutti K."/>
            <person name="Kuo R."/>
            <person name="Ohm R.A."/>
            <person name="Bhattacharya S.S."/>
            <person name="Shirouzu T."/>
            <person name="Yoshinaga Y."/>
            <person name="Martin F.M."/>
            <person name="Grigoriev I.V."/>
            <person name="Hibbett D.S."/>
        </authorList>
    </citation>
    <scope>NUCLEOTIDE SEQUENCE [LARGE SCALE GENOMIC DNA]</scope>
    <source>
        <strain evidence="1 2">HHB10207 ss-3</strain>
    </source>
</reference>
<evidence type="ECO:0000313" key="1">
    <source>
        <dbReference type="EMBL" id="KZT34334.1"/>
    </source>
</evidence>
<name>A0A165ZIG8_9AGAM</name>
<gene>
    <name evidence="1" type="ORF">SISSUDRAFT_1122328</name>
</gene>
<keyword evidence="2" id="KW-1185">Reference proteome</keyword>
<dbReference type="OrthoDB" id="3365698at2759"/>
<proteinExistence type="predicted"/>
<dbReference type="InterPro" id="IPR032675">
    <property type="entry name" value="LRR_dom_sf"/>
</dbReference>
<dbReference type="AlphaFoldDB" id="A0A165ZIG8"/>
<dbReference type="Gene3D" id="3.80.10.10">
    <property type="entry name" value="Ribonuclease Inhibitor"/>
    <property type="match status" value="1"/>
</dbReference>
<dbReference type="PANTHER" id="PTHR38926">
    <property type="entry name" value="F-BOX DOMAIN CONTAINING PROTEIN, EXPRESSED"/>
    <property type="match status" value="1"/>
</dbReference>
<sequence length="653" mass="73756">MSSLTPVGLSDLIEEATSEADRHVDAFIQVALKNVDISVDVWNFRLKGIRRDTRTSAIRKARVIAALNALNKAEIVHESKMSMSELKAYLDATHAKLSEGVVLDHIINSTEPGSIILRREMNRQLPIIRMPVEILSMIFEEYAAGPWDERSEDENWRYSYIYLPPAAHEKDGYKDVCTIGYVCSDWRTVSLKTGSLWSRLSLRWPQDVLRTFIARSGGSPLEVFSGSSRLRGSIDDGVFGDMTSLIMERHRLIKKISLDLSMNMSSYSVQRVDAALSRMWEYSFPKLKSLSLTSQHRFGWGEEESPSIGSSLLSSAPNLHELSLERLQLSAMDGIAPLVHLTSLTMDQMETSHGDLQLPELVALLCRMPNLSMLKLKRLDFQTSASSAVDHVPRAELSQCKDLELQLSSQFPLKILLSAIYCPKVETLEIECPPVDDKLALSSFHALPQYISELVMQCRCLCLKPDSLERDLGAYYHMNEDANLSKETPQYTFTERSYATQIQLGADLTQEIHPMIASVVKLPLDRLTVLYMAHLINHQTGHLIPSAGNWRYLFSALPSLKHLEIWHMKKMVTINLCKALGDASSCPELTTLTIDNKSFNLKELRKCLSQRKIFKVGVKTLNVKCLNPFPMRNIPCSYHVVECFTNCEEITDI</sequence>
<dbReference type="Proteomes" id="UP000076798">
    <property type="component" value="Unassembled WGS sequence"/>
</dbReference>
<protein>
    <submittedName>
        <fullName evidence="1">Uncharacterized protein</fullName>
    </submittedName>
</protein>